<keyword evidence="5" id="KW-1133">Transmembrane helix</keyword>
<dbReference type="PANTHER" id="PTHR43133:SF46">
    <property type="entry name" value="RNA POLYMERASE SIGMA-70 FACTOR ECF SUBFAMILY"/>
    <property type="match status" value="1"/>
</dbReference>
<evidence type="ECO:0000259" key="6">
    <source>
        <dbReference type="Pfam" id="PF04542"/>
    </source>
</evidence>
<dbReference type="Pfam" id="PF04542">
    <property type="entry name" value="Sigma70_r2"/>
    <property type="match status" value="1"/>
</dbReference>
<sequence length="194" mass="23126">MENDKRQMEKDFQSFFTVNFPKVKNFARKLLKSDEDAEDVAQDVFCKLWQQPELWQHPNDKLDGYIFVTTRNIILNMFKHQRIEQEYQVSFIENAILCEIIEDDQALKDIYYKELLMILRLALTKMPERRRMIFEASRFQGLSNKDIAEKLGVSIRTVEHQIYLALIDLKKILLFLVFFSSFLSSIMILVVFKV</sequence>
<dbReference type="SUPFAM" id="SSF88659">
    <property type="entry name" value="Sigma3 and sigma4 domains of RNA polymerase sigma factors"/>
    <property type="match status" value="1"/>
</dbReference>
<dbReference type="EMBL" id="VWAG01000029">
    <property type="protein sequence ID" value="KAA5255108.1"/>
    <property type="molecule type" value="Genomic_DNA"/>
</dbReference>
<dbReference type="AlphaFoldDB" id="A0A7J4YL49"/>
<organism evidence="8 10">
    <name type="scientific">Bacteroides finegoldii</name>
    <dbReference type="NCBI Taxonomy" id="338188"/>
    <lineage>
        <taxon>Bacteria</taxon>
        <taxon>Pseudomonadati</taxon>
        <taxon>Bacteroidota</taxon>
        <taxon>Bacteroidia</taxon>
        <taxon>Bacteroidales</taxon>
        <taxon>Bacteroidaceae</taxon>
        <taxon>Bacteroides</taxon>
    </lineage>
</organism>
<dbReference type="InterPro" id="IPR014284">
    <property type="entry name" value="RNA_pol_sigma-70_dom"/>
</dbReference>
<keyword evidence="11" id="KW-1185">Reference proteome</keyword>
<feature type="domain" description="RNA polymerase sigma-70 region 2" evidence="6">
    <location>
        <begin position="19"/>
        <end position="82"/>
    </location>
</feature>
<dbReference type="Gene3D" id="1.10.1740.10">
    <property type="match status" value="1"/>
</dbReference>
<accession>A0A7J4YL49</accession>
<dbReference type="SUPFAM" id="SSF88946">
    <property type="entry name" value="Sigma2 domain of RNA polymerase sigma factors"/>
    <property type="match status" value="1"/>
</dbReference>
<dbReference type="GO" id="GO:0003677">
    <property type="term" value="F:DNA binding"/>
    <property type="evidence" value="ECO:0007669"/>
    <property type="project" value="InterPro"/>
</dbReference>
<dbReference type="Proteomes" id="UP000440198">
    <property type="component" value="Unassembled WGS sequence"/>
</dbReference>
<comment type="caution">
    <text evidence="8">The sequence shown here is derived from an EMBL/GenBank/DDBJ whole genome shotgun (WGS) entry which is preliminary data.</text>
</comment>
<keyword evidence="5" id="KW-0812">Transmembrane</keyword>
<dbReference type="InterPro" id="IPR036388">
    <property type="entry name" value="WH-like_DNA-bd_sf"/>
</dbReference>
<evidence type="ECO:0000256" key="3">
    <source>
        <dbReference type="ARBA" id="ARBA00023082"/>
    </source>
</evidence>
<proteinExistence type="inferred from homology"/>
<evidence type="ECO:0000256" key="5">
    <source>
        <dbReference type="SAM" id="Phobius"/>
    </source>
</evidence>
<dbReference type="EMBL" id="VWAK01000032">
    <property type="protein sequence ID" value="KAA5228908.1"/>
    <property type="molecule type" value="Genomic_DNA"/>
</dbReference>
<dbReference type="InterPro" id="IPR013324">
    <property type="entry name" value="RNA_pol_sigma_r3/r4-like"/>
</dbReference>
<keyword evidence="4" id="KW-0804">Transcription</keyword>
<dbReference type="RefSeq" id="WP_032839127.1">
    <property type="nucleotide sequence ID" value="NZ_CATXTD010000012.1"/>
</dbReference>
<keyword evidence="5" id="KW-0472">Membrane</keyword>
<evidence type="ECO:0000256" key="4">
    <source>
        <dbReference type="ARBA" id="ARBA00023163"/>
    </source>
</evidence>
<dbReference type="InterPro" id="IPR007627">
    <property type="entry name" value="RNA_pol_sigma70_r2"/>
</dbReference>
<feature type="domain" description="RNA polymerase sigma factor 70 region 4 type 2" evidence="7">
    <location>
        <begin position="117"/>
        <end position="167"/>
    </location>
</feature>
<evidence type="ECO:0000313" key="8">
    <source>
        <dbReference type="EMBL" id="KAA5228908.1"/>
    </source>
</evidence>
<dbReference type="NCBIfam" id="TIGR02985">
    <property type="entry name" value="Sig70_bacteroi1"/>
    <property type="match status" value="1"/>
</dbReference>
<keyword evidence="2" id="KW-0805">Transcription regulation</keyword>
<dbReference type="InterPro" id="IPR013249">
    <property type="entry name" value="RNA_pol_sigma70_r4_t2"/>
</dbReference>
<evidence type="ECO:0000313" key="9">
    <source>
        <dbReference type="EMBL" id="KAA5255108.1"/>
    </source>
</evidence>
<keyword evidence="3" id="KW-0731">Sigma factor</keyword>
<dbReference type="PANTHER" id="PTHR43133">
    <property type="entry name" value="RNA POLYMERASE ECF-TYPE SIGMA FACTO"/>
    <property type="match status" value="1"/>
</dbReference>
<dbReference type="Proteomes" id="UP000421791">
    <property type="component" value="Unassembled WGS sequence"/>
</dbReference>
<dbReference type="GO" id="GO:0016987">
    <property type="term" value="F:sigma factor activity"/>
    <property type="evidence" value="ECO:0007669"/>
    <property type="project" value="UniProtKB-KW"/>
</dbReference>
<name>A0A7J4YL49_9BACE</name>
<dbReference type="InterPro" id="IPR013325">
    <property type="entry name" value="RNA_pol_sigma_r2"/>
</dbReference>
<evidence type="ECO:0000256" key="2">
    <source>
        <dbReference type="ARBA" id="ARBA00023015"/>
    </source>
</evidence>
<evidence type="ECO:0000259" key="7">
    <source>
        <dbReference type="Pfam" id="PF08281"/>
    </source>
</evidence>
<dbReference type="Pfam" id="PF08281">
    <property type="entry name" value="Sigma70_r4_2"/>
    <property type="match status" value="1"/>
</dbReference>
<gene>
    <name evidence="9" type="ORF">F2Z09_14600</name>
    <name evidence="8" type="ORF">F2Z22_16255</name>
</gene>
<dbReference type="GO" id="GO:0006352">
    <property type="term" value="P:DNA-templated transcription initiation"/>
    <property type="evidence" value="ECO:0007669"/>
    <property type="project" value="InterPro"/>
</dbReference>
<reference evidence="10 11" key="1">
    <citation type="journal article" date="2019" name="Nat. Med.">
        <title>A library of human gut bacterial isolates paired with longitudinal multiomics data enables mechanistic microbiome research.</title>
        <authorList>
            <person name="Poyet M."/>
            <person name="Groussin M."/>
            <person name="Gibbons S.M."/>
            <person name="Avila-Pacheco J."/>
            <person name="Jiang X."/>
            <person name="Kearney S.M."/>
            <person name="Perrotta A.R."/>
            <person name="Berdy B."/>
            <person name="Zhao S."/>
            <person name="Lieberman T.D."/>
            <person name="Swanson P.K."/>
            <person name="Smith M."/>
            <person name="Roesemann S."/>
            <person name="Alexander J.E."/>
            <person name="Rich S.A."/>
            <person name="Livny J."/>
            <person name="Vlamakis H."/>
            <person name="Clish C."/>
            <person name="Bullock K."/>
            <person name="Deik A."/>
            <person name="Scott J."/>
            <person name="Pierce K.A."/>
            <person name="Xavier R.J."/>
            <person name="Alm E.J."/>
        </authorList>
    </citation>
    <scope>NUCLEOTIDE SEQUENCE [LARGE SCALE GENOMIC DNA]</scope>
    <source>
        <strain evidence="9 11">BIOML-A2</strain>
        <strain evidence="8 10">BIOML-A6</strain>
    </source>
</reference>
<evidence type="ECO:0000256" key="1">
    <source>
        <dbReference type="ARBA" id="ARBA00010641"/>
    </source>
</evidence>
<comment type="similarity">
    <text evidence="1">Belongs to the sigma-70 factor family. ECF subfamily.</text>
</comment>
<feature type="transmembrane region" description="Helical" evidence="5">
    <location>
        <begin position="172"/>
        <end position="192"/>
    </location>
</feature>
<dbReference type="Gene3D" id="1.10.10.10">
    <property type="entry name" value="Winged helix-like DNA-binding domain superfamily/Winged helix DNA-binding domain"/>
    <property type="match status" value="1"/>
</dbReference>
<dbReference type="InterPro" id="IPR039425">
    <property type="entry name" value="RNA_pol_sigma-70-like"/>
</dbReference>
<dbReference type="GeneID" id="92989893"/>
<protein>
    <submittedName>
        <fullName evidence="8">RNA polymerase sigma-70 factor</fullName>
    </submittedName>
</protein>
<dbReference type="InterPro" id="IPR014327">
    <property type="entry name" value="RNA_pol_sigma70_bacteroid"/>
</dbReference>
<evidence type="ECO:0000313" key="10">
    <source>
        <dbReference type="Proteomes" id="UP000421791"/>
    </source>
</evidence>
<evidence type="ECO:0000313" key="11">
    <source>
        <dbReference type="Proteomes" id="UP000440198"/>
    </source>
</evidence>
<dbReference type="NCBIfam" id="TIGR02937">
    <property type="entry name" value="sigma70-ECF"/>
    <property type="match status" value="1"/>
</dbReference>